<dbReference type="GeneID" id="78216885"/>
<dbReference type="PANTHER" id="PTHR30408">
    <property type="entry name" value="TYPE-1 RESTRICTION ENZYME ECOKI SPECIFICITY PROTEIN"/>
    <property type="match status" value="1"/>
</dbReference>
<evidence type="ECO:0000313" key="6">
    <source>
        <dbReference type="EMBL" id="MBD2685209.1"/>
    </source>
</evidence>
<keyword evidence="4" id="KW-0175">Coiled coil</keyword>
<keyword evidence="2" id="KW-0680">Restriction system</keyword>
<dbReference type="RefSeq" id="WP_190385516.1">
    <property type="nucleotide sequence ID" value="NZ_JACJTM010000014.1"/>
</dbReference>
<keyword evidence="6" id="KW-0255">Endonuclease</keyword>
<feature type="domain" description="Type I restriction modification DNA specificity" evidence="5">
    <location>
        <begin position="13"/>
        <end position="198"/>
    </location>
</feature>
<protein>
    <submittedName>
        <fullName evidence="6">Restriction endonuclease subunit S</fullName>
    </submittedName>
</protein>
<dbReference type="InterPro" id="IPR044946">
    <property type="entry name" value="Restrct_endonuc_typeI_TRD_sf"/>
</dbReference>
<dbReference type="CDD" id="cd17260">
    <property type="entry name" value="RMtype1_S_EcoEI-TRD1-CR1_like"/>
    <property type="match status" value="1"/>
</dbReference>
<dbReference type="Pfam" id="PF01420">
    <property type="entry name" value="Methylase_S"/>
    <property type="match status" value="2"/>
</dbReference>
<dbReference type="CDD" id="cd17517">
    <property type="entry name" value="RMtype1_S_EcoKI_StySPI-TRD2-CR2_like"/>
    <property type="match status" value="1"/>
</dbReference>
<organism evidence="6 7">
    <name type="scientific">Aphanizomenon flos-aquae FACHB-1249</name>
    <dbReference type="NCBI Taxonomy" id="2692889"/>
    <lineage>
        <taxon>Bacteria</taxon>
        <taxon>Bacillati</taxon>
        <taxon>Cyanobacteriota</taxon>
        <taxon>Cyanophyceae</taxon>
        <taxon>Nostocales</taxon>
        <taxon>Aphanizomenonaceae</taxon>
        <taxon>Aphanizomenon</taxon>
    </lineage>
</organism>
<feature type="domain" description="Type I restriction modification DNA specificity" evidence="5">
    <location>
        <begin position="237"/>
        <end position="386"/>
    </location>
</feature>
<dbReference type="InterPro" id="IPR052021">
    <property type="entry name" value="Type-I_RS_S_subunit"/>
</dbReference>
<name>A0ABR8IPF7_APHFL</name>
<feature type="coiled-coil region" evidence="4">
    <location>
        <begin position="179"/>
        <end position="206"/>
    </location>
</feature>
<dbReference type="SUPFAM" id="SSF116734">
    <property type="entry name" value="DNA methylase specificity domain"/>
    <property type="match status" value="2"/>
</dbReference>
<dbReference type="Gene3D" id="3.90.220.20">
    <property type="entry name" value="DNA methylase specificity domains"/>
    <property type="match status" value="2"/>
</dbReference>
<accession>A0ABR8IPF7</accession>
<dbReference type="GO" id="GO:0004519">
    <property type="term" value="F:endonuclease activity"/>
    <property type="evidence" value="ECO:0007669"/>
    <property type="project" value="UniProtKB-KW"/>
</dbReference>
<comment type="similarity">
    <text evidence="1">Belongs to the type-I restriction system S methylase family.</text>
</comment>
<evidence type="ECO:0000256" key="2">
    <source>
        <dbReference type="ARBA" id="ARBA00022747"/>
    </source>
</evidence>
<keyword evidence="6" id="KW-0378">Hydrolase</keyword>
<comment type="caution">
    <text evidence="6">The sequence shown here is derived from an EMBL/GenBank/DDBJ whole genome shotgun (WGS) entry which is preliminary data.</text>
</comment>
<proteinExistence type="inferred from homology"/>
<keyword evidence="7" id="KW-1185">Reference proteome</keyword>
<dbReference type="InterPro" id="IPR000055">
    <property type="entry name" value="Restrct_endonuc_typeI_TRD"/>
</dbReference>
<dbReference type="EMBL" id="JACJTM010000014">
    <property type="protein sequence ID" value="MBD2685209.1"/>
    <property type="molecule type" value="Genomic_DNA"/>
</dbReference>
<keyword evidence="3" id="KW-0238">DNA-binding</keyword>
<evidence type="ECO:0000256" key="4">
    <source>
        <dbReference type="SAM" id="Coils"/>
    </source>
</evidence>
<dbReference type="Proteomes" id="UP000660270">
    <property type="component" value="Unassembled WGS sequence"/>
</dbReference>
<dbReference type="PANTHER" id="PTHR30408:SF13">
    <property type="entry name" value="TYPE I RESTRICTION ENZYME HINDI SPECIFICITY SUBUNIT"/>
    <property type="match status" value="1"/>
</dbReference>
<reference evidence="6 7" key="1">
    <citation type="journal article" date="2020" name="ISME J.">
        <title>Comparative genomics reveals insights into cyanobacterial evolution and habitat adaptation.</title>
        <authorList>
            <person name="Chen M.Y."/>
            <person name="Teng W.K."/>
            <person name="Zhao L."/>
            <person name="Hu C.X."/>
            <person name="Zhou Y.K."/>
            <person name="Han B.P."/>
            <person name="Song L.R."/>
            <person name="Shu W.S."/>
        </authorList>
    </citation>
    <scope>NUCLEOTIDE SEQUENCE [LARGE SCALE GENOMIC DNA]</scope>
    <source>
        <strain evidence="6 7">FACHB-1249</strain>
    </source>
</reference>
<sequence>MSDWKETEIGLIPKDWDYIPFKQILSEPTRNGIYKSKEYHGKGTRVVNMGEMFAFDKLPDIEMSRIELTEDELQKSSVLKDDLLFARRSLVAEGAGKCTLVLSQKEPLTFESSIIRARPNQKKAKSEYLFYLFTSKFGKYLLKTILRQVAVSGITGVDLINLKLPIAPLKEQEEIVSILSCLDAKIENLRRQNETLEQIAQTLFKHWFIDFEFPNADGKPYKSSGGAMSPSELGDIPEGWRVGKLEELITVNPKETIKNGEIIKYVDMRALSTSSMEITDYVTREFTSGSKFRNQDTLLARITPCLENGKTAFVSILDDDELAFGSTEFIVLRAKENCCPEYVYPLARSPYFRDFAVKNMTGSSGRQRIPNDVISNYQLSIPDIQTIKNYQKLCCPLFLKTSSNQKQIQTLTKTRDTLLPKLMSGQLRVK</sequence>
<gene>
    <name evidence="6" type="ORF">H6G43_08190</name>
</gene>
<evidence type="ECO:0000256" key="1">
    <source>
        <dbReference type="ARBA" id="ARBA00010923"/>
    </source>
</evidence>
<evidence type="ECO:0000256" key="3">
    <source>
        <dbReference type="ARBA" id="ARBA00023125"/>
    </source>
</evidence>
<evidence type="ECO:0000259" key="5">
    <source>
        <dbReference type="Pfam" id="PF01420"/>
    </source>
</evidence>
<evidence type="ECO:0000313" key="7">
    <source>
        <dbReference type="Proteomes" id="UP000660270"/>
    </source>
</evidence>
<keyword evidence="6" id="KW-0540">Nuclease</keyword>